<evidence type="ECO:0000256" key="15">
    <source>
        <dbReference type="ARBA" id="ARBA00083191"/>
    </source>
</evidence>
<reference evidence="19" key="1">
    <citation type="submission" date="2004-12" db="EMBL/GenBank/DDBJ databases">
        <title>The genome sequence of Borrelia hermsii and Borrelia turicatae: comparative analysis of two agents of endemic N. America relapsing fever.</title>
        <authorList>
            <person name="Porcella S.F."/>
            <person name="Raffel S.J."/>
            <person name="Schrumpf M.E."/>
            <person name="Montgomery B."/>
            <person name="Smith T."/>
            <person name="Schwan T.G."/>
        </authorList>
    </citation>
    <scope>NUCLEOTIDE SEQUENCE [LARGE SCALE GENOMIC DNA]</scope>
    <source>
        <strain evidence="19">HS1 / DAH</strain>
    </source>
</reference>
<keyword evidence="7" id="KW-0067">ATP-binding</keyword>
<evidence type="ECO:0000256" key="13">
    <source>
        <dbReference type="ARBA" id="ARBA00075170"/>
    </source>
</evidence>
<dbReference type="KEGG" id="bhr:BH0575"/>
<evidence type="ECO:0000259" key="17">
    <source>
        <dbReference type="Pfam" id="PF06418"/>
    </source>
</evidence>
<dbReference type="InterPro" id="IPR017926">
    <property type="entry name" value="GATASE"/>
</dbReference>
<dbReference type="InterPro" id="IPR029062">
    <property type="entry name" value="Class_I_gatase-like"/>
</dbReference>
<proteinExistence type="inferred from homology"/>
<dbReference type="Pfam" id="PF00117">
    <property type="entry name" value="GATase"/>
    <property type="match status" value="1"/>
</dbReference>
<dbReference type="Proteomes" id="UP000008834">
    <property type="component" value="Chromosome"/>
</dbReference>
<evidence type="ECO:0000256" key="10">
    <source>
        <dbReference type="ARBA" id="ARBA00022975"/>
    </source>
</evidence>
<evidence type="ECO:0000256" key="3">
    <source>
        <dbReference type="ARBA" id="ARBA00012291"/>
    </source>
</evidence>
<dbReference type="InterPro" id="IPR004468">
    <property type="entry name" value="CTP_synthase"/>
</dbReference>
<dbReference type="GO" id="GO:0019856">
    <property type="term" value="P:pyrimidine nucleobase biosynthetic process"/>
    <property type="evidence" value="ECO:0007669"/>
    <property type="project" value="TreeGrafter"/>
</dbReference>
<keyword evidence="6" id="KW-0547">Nucleotide-binding</keyword>
<dbReference type="Gene3D" id="3.40.50.300">
    <property type="entry name" value="P-loop containing nucleotide triphosphate hydrolases"/>
    <property type="match status" value="1"/>
</dbReference>
<organism evidence="18 19">
    <name type="scientific">Borrelia hermsii (strain HS1 / DAH)</name>
    <dbReference type="NCBI Taxonomy" id="314723"/>
    <lineage>
        <taxon>Bacteria</taxon>
        <taxon>Pseudomonadati</taxon>
        <taxon>Spirochaetota</taxon>
        <taxon>Spirochaetia</taxon>
        <taxon>Spirochaetales</taxon>
        <taxon>Borreliaceae</taxon>
        <taxon>Borrelia</taxon>
    </lineage>
</organism>
<accession>A0AA34R4I2</accession>
<dbReference type="Gene3D" id="3.40.50.880">
    <property type="match status" value="1"/>
</dbReference>
<dbReference type="FunFam" id="3.40.50.880:FF:000002">
    <property type="entry name" value="CTP synthase"/>
    <property type="match status" value="1"/>
</dbReference>
<dbReference type="EMBL" id="CP000048">
    <property type="protein sequence ID" value="AAX17082.1"/>
    <property type="molecule type" value="Genomic_DNA"/>
</dbReference>
<dbReference type="NCBIfam" id="NF003792">
    <property type="entry name" value="PRK05380.1"/>
    <property type="match status" value="1"/>
</dbReference>
<dbReference type="InterPro" id="IPR017456">
    <property type="entry name" value="CTP_synthase_N"/>
</dbReference>
<dbReference type="InterPro" id="IPR033828">
    <property type="entry name" value="GATase1_CTP_Synthase"/>
</dbReference>
<keyword evidence="9" id="KW-0315">Glutamine amidotransferase</keyword>
<dbReference type="FunFam" id="3.40.50.300:FF:000009">
    <property type="entry name" value="CTP synthase"/>
    <property type="match status" value="1"/>
</dbReference>
<keyword evidence="10" id="KW-0665">Pyrimidine biosynthesis</keyword>
<dbReference type="GO" id="GO:0042802">
    <property type="term" value="F:identical protein binding"/>
    <property type="evidence" value="ECO:0007669"/>
    <property type="project" value="TreeGrafter"/>
</dbReference>
<dbReference type="NCBIfam" id="TIGR00337">
    <property type="entry name" value="PyrG"/>
    <property type="match status" value="1"/>
</dbReference>
<dbReference type="PANTHER" id="PTHR11550:SF0">
    <property type="entry name" value="CTP SYNTHASE-RELATED"/>
    <property type="match status" value="1"/>
</dbReference>
<keyword evidence="5" id="KW-0479">Metal-binding</keyword>
<evidence type="ECO:0000256" key="2">
    <source>
        <dbReference type="ARBA" id="ARBA00007533"/>
    </source>
</evidence>
<sequence>MFLSIDIGCLNLFFWRVLMIDNLKILVVTGGVISGIGKGVTSASIARLFKDNLRITPIKCDGYLNTDPGTINPVEHGEVFVLDDGGEVDMDFGHYERFLNLNSKSNWNITMGKIYKNILENERHGKYLGRTVQLIPHVTDEIRDTIFKIAKEECSELLVIEIGGTVGDMENILFIETMRQIRYEIGSDNIAFVHLTYIPNPAGINEQKSKPTQQSVKTLNKAGIFPDLIIARSSQLLTKQIRQKIAMFCNVDAESIVDNTDVSTIYEIPISFYKQGLHEILGSKLKINVKPKVDGLERLVGIIKRNFASPRKVVNIAICGKYTELGDSYASIFESLTHVSANLDLLVKTIVIDSTNFDEGMLKGIDGIVVPGGFGGRGYEGKMRAIKYARENNIPFLGICLGMQLAVIEFARNVCGILDADTEETLFEGNSAFSSISPVIHLLPEQKELKDKGATMRLGGYPVLLKKDTLAFKLYGSEMIVERFRHRYEVNNDYLDLFNKHGFVVSGFSEDSRIVKIMEIPKNKFFVACQFHPELITRLESPSKLFVGLVKACL</sequence>
<gene>
    <name evidence="18" type="ordered locus">BH0575</name>
</gene>
<dbReference type="GO" id="GO:0046872">
    <property type="term" value="F:metal ion binding"/>
    <property type="evidence" value="ECO:0007669"/>
    <property type="project" value="UniProtKB-KW"/>
</dbReference>
<evidence type="ECO:0000313" key="19">
    <source>
        <dbReference type="Proteomes" id="UP000008834"/>
    </source>
</evidence>
<evidence type="ECO:0000256" key="8">
    <source>
        <dbReference type="ARBA" id="ARBA00022842"/>
    </source>
</evidence>
<dbReference type="EC" id="6.3.4.2" evidence="3"/>
<evidence type="ECO:0000256" key="14">
    <source>
        <dbReference type="ARBA" id="ARBA00079941"/>
    </source>
</evidence>
<evidence type="ECO:0000256" key="12">
    <source>
        <dbReference type="ARBA" id="ARBA00070745"/>
    </source>
</evidence>
<evidence type="ECO:0000256" key="6">
    <source>
        <dbReference type="ARBA" id="ARBA00022741"/>
    </source>
</evidence>
<dbReference type="CDD" id="cd01746">
    <property type="entry name" value="GATase1_CTP_Synthase"/>
    <property type="match status" value="1"/>
</dbReference>
<name>A0AA34R4I2_BORHD</name>
<dbReference type="SUPFAM" id="SSF52317">
    <property type="entry name" value="Class I glutamine amidotransferase-like"/>
    <property type="match status" value="1"/>
</dbReference>
<dbReference type="Pfam" id="PF06418">
    <property type="entry name" value="CTP_synth_N"/>
    <property type="match status" value="1"/>
</dbReference>
<evidence type="ECO:0000256" key="5">
    <source>
        <dbReference type="ARBA" id="ARBA00022723"/>
    </source>
</evidence>
<evidence type="ECO:0000259" key="16">
    <source>
        <dbReference type="Pfam" id="PF00117"/>
    </source>
</evidence>
<dbReference type="SUPFAM" id="SSF52540">
    <property type="entry name" value="P-loop containing nucleoside triphosphate hydrolases"/>
    <property type="match status" value="1"/>
</dbReference>
<dbReference type="PANTHER" id="PTHR11550">
    <property type="entry name" value="CTP SYNTHASE"/>
    <property type="match status" value="1"/>
</dbReference>
<evidence type="ECO:0000256" key="11">
    <source>
        <dbReference type="ARBA" id="ARBA00047781"/>
    </source>
</evidence>
<evidence type="ECO:0000256" key="1">
    <source>
        <dbReference type="ARBA" id="ARBA00005171"/>
    </source>
</evidence>
<keyword evidence="8" id="KW-0460">Magnesium</keyword>
<dbReference type="GO" id="GO:0097268">
    <property type="term" value="C:cytoophidium"/>
    <property type="evidence" value="ECO:0007669"/>
    <property type="project" value="UniProtKB-ARBA"/>
</dbReference>
<dbReference type="AlphaFoldDB" id="A0AA34R4I2"/>
<evidence type="ECO:0000256" key="9">
    <source>
        <dbReference type="ARBA" id="ARBA00022962"/>
    </source>
</evidence>
<feature type="domain" description="Glutamine amidotransferase" evidence="16">
    <location>
        <begin position="326"/>
        <end position="551"/>
    </location>
</feature>
<comment type="similarity">
    <text evidence="2">Belongs to the CTP synthase family.</text>
</comment>
<comment type="pathway">
    <text evidence="1">Pyrimidine metabolism; CTP biosynthesis via de novo pathway; CTP from UDP: step 2/2.</text>
</comment>
<feature type="domain" description="CTP synthase N-terminal" evidence="17">
    <location>
        <begin position="24"/>
        <end position="287"/>
    </location>
</feature>
<keyword evidence="4 18" id="KW-0436">Ligase</keyword>
<evidence type="ECO:0000313" key="18">
    <source>
        <dbReference type="EMBL" id="AAX17082.1"/>
    </source>
</evidence>
<dbReference type="GO" id="GO:0005524">
    <property type="term" value="F:ATP binding"/>
    <property type="evidence" value="ECO:0007669"/>
    <property type="project" value="UniProtKB-KW"/>
</dbReference>
<evidence type="ECO:0000256" key="7">
    <source>
        <dbReference type="ARBA" id="ARBA00022840"/>
    </source>
</evidence>
<dbReference type="PROSITE" id="PS51273">
    <property type="entry name" value="GATASE_TYPE_1"/>
    <property type="match status" value="1"/>
</dbReference>
<dbReference type="InterPro" id="IPR027417">
    <property type="entry name" value="P-loop_NTPase"/>
</dbReference>
<dbReference type="GO" id="GO:0003883">
    <property type="term" value="F:CTP synthase activity"/>
    <property type="evidence" value="ECO:0007669"/>
    <property type="project" value="UniProtKB-EC"/>
</dbReference>
<dbReference type="CDD" id="cd03113">
    <property type="entry name" value="CTPS_N"/>
    <property type="match status" value="1"/>
</dbReference>
<comment type="catalytic activity">
    <reaction evidence="11">
        <text>UTP + L-glutamine + ATP + H2O = CTP + L-glutamate + ADP + phosphate + 2 H(+)</text>
        <dbReference type="Rhea" id="RHEA:26426"/>
        <dbReference type="ChEBI" id="CHEBI:15377"/>
        <dbReference type="ChEBI" id="CHEBI:15378"/>
        <dbReference type="ChEBI" id="CHEBI:29985"/>
        <dbReference type="ChEBI" id="CHEBI:30616"/>
        <dbReference type="ChEBI" id="CHEBI:37563"/>
        <dbReference type="ChEBI" id="CHEBI:43474"/>
        <dbReference type="ChEBI" id="CHEBI:46398"/>
        <dbReference type="ChEBI" id="CHEBI:58359"/>
        <dbReference type="ChEBI" id="CHEBI:456216"/>
        <dbReference type="EC" id="6.3.4.2"/>
    </reaction>
</comment>
<protein>
    <recommendedName>
        <fullName evidence="12">CTP synthase</fullName>
        <ecNumber evidence="3">6.3.4.2</ecNumber>
    </recommendedName>
    <alternativeName>
        <fullName evidence="14">Cytidine 5'-triphosphate synthase</fullName>
    </alternativeName>
    <alternativeName>
        <fullName evidence="15">Cytidine triphosphate synthetase</fullName>
    </alternativeName>
    <alternativeName>
        <fullName evidence="13">UTP--ammonia ligase</fullName>
    </alternativeName>
</protein>
<dbReference type="GO" id="GO:0006241">
    <property type="term" value="P:CTP biosynthetic process"/>
    <property type="evidence" value="ECO:0007669"/>
    <property type="project" value="InterPro"/>
</dbReference>
<evidence type="ECO:0000256" key="4">
    <source>
        <dbReference type="ARBA" id="ARBA00022598"/>
    </source>
</evidence>